<feature type="transmembrane region" description="Helical" evidence="12">
    <location>
        <begin position="800"/>
        <end position="817"/>
    </location>
</feature>
<keyword evidence="7" id="KW-0378">Hydrolase</keyword>
<feature type="domain" description="Integrase catalytic" evidence="13">
    <location>
        <begin position="484"/>
        <end position="609"/>
    </location>
</feature>
<evidence type="ECO:0000256" key="2">
    <source>
        <dbReference type="ARBA" id="ARBA00022679"/>
    </source>
</evidence>
<dbReference type="GO" id="GO:0003964">
    <property type="term" value="F:RNA-directed DNA polymerase activity"/>
    <property type="evidence" value="ECO:0007669"/>
    <property type="project" value="UniProtKB-KW"/>
</dbReference>
<keyword evidence="8" id="KW-0695">RNA-directed DNA polymerase</keyword>
<sequence>MYESAITANPQQKLFSKSTKTSHFSKPPLLPTPPNPAETSKPKTQTTRNLTSAYMSERRSKGLCYFCDEPFTPEHSLTHKKLHIPVMEVDDNSDSEGEDVVAKKLGCKIEVIPSLNVVVADGNKVQISNVVKSFTWLIQNTSFSSDIMLLPLGCCDLVLGVEWLEPTNLPPVSPAHDHKIPLVSGIVPVNKRPYRYTKHQKDIIDGLVKEYLHSGIIQNSSSPYSSLVVLVGKKDGSWRLCVDYRELNKATMKNRFPIPLVNDLLDELHGSKWFSKVDLRSRYNQDLLVSTPVLALPNFDKAFVVEADASGTGIGVVLMQDNHPIAFISRSLNVQQQSLSTYEKEFLVVVFAVQKWRHYLLPKKFVIRTDHRSLKYILDQRLATAFQQKWLVKLMEFDFCIEYKQGQENLAADALSRGSLVECNVVSVVQLESDMLTRIKASWQSDLDVQKLISELQIDSNSHKHFSWCSTCQRCKYDSASYPRLLQPLPIPEHVWQHVTMDFIEELPDSRGKQVIFVVVDRLSKVAHFMALHHPYSAADVVQCFMDNVFKLHGFPDSITSDRDPIFVSQFWQDFMAYQGVQVQLSTAYHPQTDGQSEVVNRCLETYLRCYKASKVVARAHPYSPRETAIIGLGFEENRFGGLLTAGILAFSGTGVCSKHQPESKAMCSGGIRVNPPVNLLFLRQVTIISNHNIYQNLFLLDNMIMLLSIFATTQEHNLTTNQEHNLSTAAFLFYAALVITAIFILIFHFIPLYGQTHIMVYIGVCSLVGSITVMSVKALGIVIKLTLSGMNQLIYPQTWAFTLVVIVCVLTQMNYLNKALDTFNTAVVSPIYYVMFTTFTIVASVIMFKVSFVT</sequence>
<dbReference type="Pfam" id="PF17917">
    <property type="entry name" value="RT_RNaseH"/>
    <property type="match status" value="1"/>
</dbReference>
<dbReference type="InterPro" id="IPR012337">
    <property type="entry name" value="RNaseH-like_sf"/>
</dbReference>
<comment type="caution">
    <text evidence="14">The sequence shown here is derived from an EMBL/GenBank/DDBJ whole genome shotgun (WGS) entry which is preliminary data.</text>
</comment>
<dbReference type="PANTHER" id="PTHR37984:SF5">
    <property type="entry name" value="PROTEIN NYNRIN-LIKE"/>
    <property type="match status" value="1"/>
</dbReference>
<evidence type="ECO:0000313" key="14">
    <source>
        <dbReference type="EMBL" id="RZC08542.1"/>
    </source>
</evidence>
<evidence type="ECO:0000256" key="7">
    <source>
        <dbReference type="ARBA" id="ARBA00022801"/>
    </source>
</evidence>
<dbReference type="CDD" id="cd01647">
    <property type="entry name" value="RT_LTR"/>
    <property type="match status" value="1"/>
</dbReference>
<accession>A0A445KCI5</accession>
<dbReference type="Gene3D" id="3.10.10.10">
    <property type="entry name" value="HIV Type 1 Reverse Transcriptase, subunit A, domain 1"/>
    <property type="match status" value="1"/>
</dbReference>
<name>A0A445KCI5_GLYSO</name>
<dbReference type="GO" id="GO:0015074">
    <property type="term" value="P:DNA integration"/>
    <property type="evidence" value="ECO:0007669"/>
    <property type="project" value="InterPro"/>
</dbReference>
<protein>
    <submittedName>
        <fullName evidence="14">Putative magnesium transporter NIPA4</fullName>
    </submittedName>
</protein>
<evidence type="ECO:0000256" key="8">
    <source>
        <dbReference type="ARBA" id="ARBA00022918"/>
    </source>
</evidence>
<dbReference type="CDD" id="cd09274">
    <property type="entry name" value="RNase_HI_RT_Ty3"/>
    <property type="match status" value="1"/>
</dbReference>
<keyword evidence="15" id="KW-1185">Reference proteome</keyword>
<evidence type="ECO:0000259" key="13">
    <source>
        <dbReference type="PROSITE" id="PS50994"/>
    </source>
</evidence>
<evidence type="ECO:0000256" key="9">
    <source>
        <dbReference type="ARBA" id="ARBA00022989"/>
    </source>
</evidence>
<organism evidence="14 15">
    <name type="scientific">Glycine soja</name>
    <name type="common">Wild soybean</name>
    <dbReference type="NCBI Taxonomy" id="3848"/>
    <lineage>
        <taxon>Eukaryota</taxon>
        <taxon>Viridiplantae</taxon>
        <taxon>Streptophyta</taxon>
        <taxon>Embryophyta</taxon>
        <taxon>Tracheophyta</taxon>
        <taxon>Spermatophyta</taxon>
        <taxon>Magnoliopsida</taxon>
        <taxon>eudicotyledons</taxon>
        <taxon>Gunneridae</taxon>
        <taxon>Pentapetalae</taxon>
        <taxon>rosids</taxon>
        <taxon>fabids</taxon>
        <taxon>Fabales</taxon>
        <taxon>Fabaceae</taxon>
        <taxon>Papilionoideae</taxon>
        <taxon>50 kb inversion clade</taxon>
        <taxon>NPAAA clade</taxon>
        <taxon>indigoferoid/millettioid clade</taxon>
        <taxon>Phaseoleae</taxon>
        <taxon>Glycine</taxon>
        <taxon>Glycine subgen. Soja</taxon>
    </lineage>
</organism>
<feature type="region of interest" description="Disordered" evidence="11">
    <location>
        <begin position="1"/>
        <end position="49"/>
    </location>
</feature>
<feature type="compositionally biased region" description="Low complexity" evidence="11">
    <location>
        <begin position="13"/>
        <end position="27"/>
    </location>
</feature>
<keyword evidence="6" id="KW-0255">Endonuclease</keyword>
<evidence type="ECO:0000256" key="3">
    <source>
        <dbReference type="ARBA" id="ARBA00022692"/>
    </source>
</evidence>
<evidence type="ECO:0000313" key="15">
    <source>
        <dbReference type="Proteomes" id="UP000289340"/>
    </source>
</evidence>
<dbReference type="InterPro" id="IPR043128">
    <property type="entry name" value="Rev_trsase/Diguanyl_cyclase"/>
</dbReference>
<evidence type="ECO:0000256" key="11">
    <source>
        <dbReference type="SAM" id="MobiDB-lite"/>
    </source>
</evidence>
<gene>
    <name evidence="14" type="ORF">D0Y65_015307</name>
</gene>
<dbReference type="AlphaFoldDB" id="A0A445KCI5"/>
<dbReference type="EMBL" id="QZWG01000006">
    <property type="protein sequence ID" value="RZC08542.1"/>
    <property type="molecule type" value="Genomic_DNA"/>
</dbReference>
<feature type="transmembrane region" description="Helical" evidence="12">
    <location>
        <begin position="759"/>
        <end position="788"/>
    </location>
</feature>
<dbReference type="GO" id="GO:0003676">
    <property type="term" value="F:nucleic acid binding"/>
    <property type="evidence" value="ECO:0007669"/>
    <property type="project" value="InterPro"/>
</dbReference>
<dbReference type="PROSITE" id="PS50994">
    <property type="entry name" value="INTEGRASE"/>
    <property type="match status" value="1"/>
</dbReference>
<dbReference type="InterPro" id="IPR036397">
    <property type="entry name" value="RNaseH_sf"/>
</dbReference>
<dbReference type="PANTHER" id="PTHR37984">
    <property type="entry name" value="PROTEIN CBG26694"/>
    <property type="match status" value="1"/>
</dbReference>
<keyword evidence="9 12" id="KW-1133">Transmembrane helix</keyword>
<keyword evidence="4" id="KW-0548">Nucleotidyltransferase</keyword>
<dbReference type="SUPFAM" id="SSF56672">
    <property type="entry name" value="DNA/RNA polymerases"/>
    <property type="match status" value="1"/>
</dbReference>
<dbReference type="InterPro" id="IPR050951">
    <property type="entry name" value="Retrovirus_Pol_polyprotein"/>
</dbReference>
<dbReference type="GO" id="GO:0004519">
    <property type="term" value="F:endonuclease activity"/>
    <property type="evidence" value="ECO:0007669"/>
    <property type="project" value="UniProtKB-KW"/>
</dbReference>
<evidence type="ECO:0000256" key="1">
    <source>
        <dbReference type="ARBA" id="ARBA00004651"/>
    </source>
</evidence>
<dbReference type="GO" id="GO:0005769">
    <property type="term" value="C:early endosome"/>
    <property type="evidence" value="ECO:0007669"/>
    <property type="project" value="UniProtKB-SubCell"/>
</dbReference>
<evidence type="ECO:0000256" key="10">
    <source>
        <dbReference type="ARBA" id="ARBA00023136"/>
    </source>
</evidence>
<dbReference type="CDD" id="cd00303">
    <property type="entry name" value="retropepsin_like"/>
    <property type="match status" value="1"/>
</dbReference>
<feature type="transmembrane region" description="Helical" evidence="12">
    <location>
        <begin position="694"/>
        <end position="712"/>
    </location>
</feature>
<reference evidence="14 15" key="1">
    <citation type="submission" date="2018-09" db="EMBL/GenBank/DDBJ databases">
        <title>A high-quality reference genome of wild soybean provides a powerful tool to mine soybean genomes.</title>
        <authorList>
            <person name="Xie M."/>
            <person name="Chung C.Y.L."/>
            <person name="Li M.-W."/>
            <person name="Wong F.-L."/>
            <person name="Chan T.-F."/>
            <person name="Lam H.-M."/>
        </authorList>
    </citation>
    <scope>NUCLEOTIDE SEQUENCE [LARGE SCALE GENOMIC DNA]</scope>
    <source>
        <strain evidence="15">cv. W05</strain>
        <tissue evidence="14">Hypocotyl of etiolated seedlings</tissue>
    </source>
</reference>
<comment type="subcellular location">
    <subcellularLocation>
        <location evidence="1">Cell membrane</location>
        <topology evidence="1">Multi-pass membrane protein</topology>
    </subcellularLocation>
</comment>
<dbReference type="InterPro" id="IPR043502">
    <property type="entry name" value="DNA/RNA_pol_sf"/>
</dbReference>
<evidence type="ECO:0000256" key="12">
    <source>
        <dbReference type="SAM" id="Phobius"/>
    </source>
</evidence>
<dbReference type="GO" id="GO:0015095">
    <property type="term" value="F:magnesium ion transmembrane transporter activity"/>
    <property type="evidence" value="ECO:0007669"/>
    <property type="project" value="InterPro"/>
</dbReference>
<dbReference type="Proteomes" id="UP000289340">
    <property type="component" value="Chromosome 6"/>
</dbReference>
<evidence type="ECO:0000256" key="4">
    <source>
        <dbReference type="ARBA" id="ARBA00022695"/>
    </source>
</evidence>
<evidence type="ECO:0000256" key="5">
    <source>
        <dbReference type="ARBA" id="ARBA00022722"/>
    </source>
</evidence>
<keyword evidence="2" id="KW-0808">Transferase</keyword>
<dbReference type="GO" id="GO:0016787">
    <property type="term" value="F:hydrolase activity"/>
    <property type="evidence" value="ECO:0007669"/>
    <property type="project" value="UniProtKB-KW"/>
</dbReference>
<dbReference type="Gene3D" id="3.30.70.270">
    <property type="match status" value="1"/>
</dbReference>
<dbReference type="SUPFAM" id="SSF53098">
    <property type="entry name" value="Ribonuclease H-like"/>
    <property type="match status" value="1"/>
</dbReference>
<keyword evidence="10 12" id="KW-0472">Membrane</keyword>
<dbReference type="InterPro" id="IPR008521">
    <property type="entry name" value="Mg_trans_NIPA"/>
</dbReference>
<dbReference type="Pfam" id="PF00665">
    <property type="entry name" value="rve"/>
    <property type="match status" value="1"/>
</dbReference>
<dbReference type="InterPro" id="IPR001584">
    <property type="entry name" value="Integrase_cat-core"/>
</dbReference>
<dbReference type="Pfam" id="PF05653">
    <property type="entry name" value="Mg_trans_NIPA"/>
    <property type="match status" value="1"/>
</dbReference>
<feature type="transmembrane region" description="Helical" evidence="12">
    <location>
        <begin position="732"/>
        <end position="753"/>
    </location>
</feature>
<keyword evidence="3 12" id="KW-0812">Transmembrane</keyword>
<dbReference type="InterPro" id="IPR041373">
    <property type="entry name" value="RT_RNaseH"/>
</dbReference>
<proteinExistence type="predicted"/>
<keyword evidence="5" id="KW-0540">Nuclease</keyword>
<dbReference type="GO" id="GO:0016020">
    <property type="term" value="C:membrane"/>
    <property type="evidence" value="ECO:0007669"/>
    <property type="project" value="UniProtKB-SubCell"/>
</dbReference>
<feature type="compositionally biased region" description="Polar residues" evidence="11">
    <location>
        <begin position="1"/>
        <end position="12"/>
    </location>
</feature>
<evidence type="ECO:0000256" key="6">
    <source>
        <dbReference type="ARBA" id="ARBA00022759"/>
    </source>
</evidence>
<feature type="transmembrane region" description="Helical" evidence="12">
    <location>
        <begin position="832"/>
        <end position="853"/>
    </location>
</feature>
<dbReference type="Gene3D" id="3.10.20.370">
    <property type="match status" value="1"/>
</dbReference>
<dbReference type="Gene3D" id="3.30.420.10">
    <property type="entry name" value="Ribonuclease H-like superfamily/Ribonuclease H"/>
    <property type="match status" value="1"/>
</dbReference>